<dbReference type="SUPFAM" id="SSF48264">
    <property type="entry name" value="Cytochrome P450"/>
    <property type="match status" value="1"/>
</dbReference>
<comment type="caution">
    <text evidence="2">The sequence shown here is derived from an EMBL/GenBank/DDBJ whole genome shotgun (WGS) entry which is preliminary data.</text>
</comment>
<dbReference type="InterPro" id="IPR036396">
    <property type="entry name" value="Cyt_P450_sf"/>
</dbReference>
<reference evidence="2 3" key="1">
    <citation type="submission" date="2023-08" db="EMBL/GenBank/DDBJ databases">
        <title>Black Yeasts Isolated from many extreme environments.</title>
        <authorList>
            <person name="Coleine C."/>
            <person name="Stajich J.E."/>
            <person name="Selbmann L."/>
        </authorList>
    </citation>
    <scope>NUCLEOTIDE SEQUENCE [LARGE SCALE GENOMIC DNA]</scope>
    <source>
        <strain evidence="2 3">CCFEE 6328</strain>
    </source>
</reference>
<dbReference type="EMBL" id="JAVRRF010000004">
    <property type="protein sequence ID" value="KAK5066391.1"/>
    <property type="molecule type" value="Genomic_DNA"/>
</dbReference>
<name>A0ABR0JM83_9EURO</name>
<evidence type="ECO:0008006" key="4">
    <source>
        <dbReference type="Google" id="ProtNLM"/>
    </source>
</evidence>
<dbReference type="PANTHER" id="PTHR24305">
    <property type="entry name" value="CYTOCHROME P450"/>
    <property type="match status" value="1"/>
</dbReference>
<keyword evidence="3" id="KW-1185">Reference proteome</keyword>
<sequence length="347" mass="38693">MALTMSGRVTPFDSPRYLAIVVVAATLVFLLLARYIGRLLFATPKSVGGPLLARVSRLWYLNQVRRGDWHKVVLQQHRKHGSVVRIAPDYYSIDDPAAIKIIYGAGTKFVKGSWYSVVGDPSMPIKDIFTDLDPKSHAAHRRQIASLYAVTSLLKMEPNVDECIFELDARFEEISRTGNVINLQWWLQCYAFDVIGRITFGSRFGFLDNGEDPLDLIPALHGGMSYSATVGVYPEWHVPIFNLLKRLGTNPMVKTFSFAQEKIEERKPAIKSGNIPDSQIDDFLTNLLQLHNDDPVAFPMVKVFTTSMQNVGAGSDTTSISLSGIMWFLITNPGPLAKVVIFPSSEV</sequence>
<evidence type="ECO:0000313" key="2">
    <source>
        <dbReference type="EMBL" id="KAK5066391.1"/>
    </source>
</evidence>
<accession>A0ABR0JM83</accession>
<dbReference type="Proteomes" id="UP001345691">
    <property type="component" value="Unassembled WGS sequence"/>
</dbReference>
<dbReference type="Gene3D" id="1.10.630.10">
    <property type="entry name" value="Cytochrome P450"/>
    <property type="match status" value="1"/>
</dbReference>
<keyword evidence="1" id="KW-0472">Membrane</keyword>
<evidence type="ECO:0000256" key="1">
    <source>
        <dbReference type="SAM" id="Phobius"/>
    </source>
</evidence>
<feature type="transmembrane region" description="Helical" evidence="1">
    <location>
        <begin position="17"/>
        <end position="36"/>
    </location>
</feature>
<dbReference type="InterPro" id="IPR050121">
    <property type="entry name" value="Cytochrome_P450_monoxygenase"/>
</dbReference>
<keyword evidence="1" id="KW-1133">Transmembrane helix</keyword>
<organism evidence="2 3">
    <name type="scientific">Exophiala sideris</name>
    <dbReference type="NCBI Taxonomy" id="1016849"/>
    <lineage>
        <taxon>Eukaryota</taxon>
        <taxon>Fungi</taxon>
        <taxon>Dikarya</taxon>
        <taxon>Ascomycota</taxon>
        <taxon>Pezizomycotina</taxon>
        <taxon>Eurotiomycetes</taxon>
        <taxon>Chaetothyriomycetidae</taxon>
        <taxon>Chaetothyriales</taxon>
        <taxon>Herpotrichiellaceae</taxon>
        <taxon>Exophiala</taxon>
    </lineage>
</organism>
<gene>
    <name evidence="2" type="ORF">LTR69_002910</name>
</gene>
<protein>
    <recommendedName>
        <fullName evidence="4">Pisatin demethylase</fullName>
    </recommendedName>
</protein>
<dbReference type="PANTHER" id="PTHR24305:SF190">
    <property type="entry name" value="P450, PUTATIVE (EUROFUNG)-RELATED"/>
    <property type="match status" value="1"/>
</dbReference>
<dbReference type="InterPro" id="IPR001128">
    <property type="entry name" value="Cyt_P450"/>
</dbReference>
<keyword evidence="1" id="KW-0812">Transmembrane</keyword>
<evidence type="ECO:0000313" key="3">
    <source>
        <dbReference type="Proteomes" id="UP001345691"/>
    </source>
</evidence>
<dbReference type="Pfam" id="PF00067">
    <property type="entry name" value="p450"/>
    <property type="match status" value="1"/>
</dbReference>
<proteinExistence type="predicted"/>